<evidence type="ECO:0000313" key="2">
    <source>
        <dbReference type="Proteomes" id="UP000283946"/>
    </source>
</evidence>
<dbReference type="KEGG" id="ria:C7V51_11595"/>
<proteinExistence type="predicted"/>
<protein>
    <submittedName>
        <fullName evidence="1">Uncharacterized protein</fullName>
    </submittedName>
</protein>
<dbReference type="RefSeq" id="WP_104265632.1">
    <property type="nucleotide sequence ID" value="NZ_CP028130.1"/>
</dbReference>
<gene>
    <name evidence="1" type="ORF">C7V51_11595</name>
</gene>
<sequence length="60" mass="6888">MIEAELDHLLSAFDAMRERGFQAFEFHRDVQDRHDALLRGTSDPLLTAVSLRARNFITEG</sequence>
<organism evidence="1 2">
    <name type="scientific">Rathayibacter iranicus</name>
    <dbReference type="NCBI Taxonomy" id="59737"/>
    <lineage>
        <taxon>Bacteria</taxon>
        <taxon>Bacillati</taxon>
        <taxon>Actinomycetota</taxon>
        <taxon>Actinomycetes</taxon>
        <taxon>Micrococcales</taxon>
        <taxon>Microbacteriaceae</taxon>
        <taxon>Rathayibacter</taxon>
    </lineage>
</organism>
<evidence type="ECO:0000313" key="1">
    <source>
        <dbReference type="EMBL" id="AZZ56447.1"/>
    </source>
</evidence>
<accession>A0AAD1ADV8</accession>
<dbReference type="AlphaFoldDB" id="A0AAD1ADV8"/>
<dbReference type="Proteomes" id="UP000283946">
    <property type="component" value="Chromosome"/>
</dbReference>
<dbReference type="EMBL" id="CP028130">
    <property type="protein sequence ID" value="AZZ56447.1"/>
    <property type="molecule type" value="Genomic_DNA"/>
</dbReference>
<reference evidence="1 2" key="1">
    <citation type="submission" date="2018-03" db="EMBL/GenBank/DDBJ databases">
        <title>Bacteriophage NCPPB3778 and a type I-E CRISPR drive the evolution of the US Biological Select Agent, Rathayibacter toxicus.</title>
        <authorList>
            <person name="Davis E.W.II."/>
            <person name="Tabima J.F."/>
            <person name="Weisberg A.J."/>
            <person name="Dantas Lopes L."/>
            <person name="Wiseman M.S."/>
            <person name="Wiseman M.S."/>
            <person name="Pupko T."/>
            <person name="Belcher M.S."/>
            <person name="Sechler A.J."/>
            <person name="Tancos M.A."/>
            <person name="Schroeder B.K."/>
            <person name="Murray T.D."/>
            <person name="Luster D.G."/>
            <person name="Schneider W.L."/>
            <person name="Rogers E."/>
            <person name="Andreote F.D."/>
            <person name="Grunwald N.J."/>
            <person name="Putnam M.L."/>
            <person name="Chang J.H."/>
        </authorList>
    </citation>
    <scope>NUCLEOTIDE SEQUENCE [LARGE SCALE GENOMIC DNA]</scope>
    <source>
        <strain evidence="1 2">NCCPB 2253</strain>
    </source>
</reference>
<name>A0AAD1ADV8_9MICO</name>